<dbReference type="AlphaFoldDB" id="A0A8T3VHK2"/>
<dbReference type="Pfam" id="PF12674">
    <property type="entry name" value="Zn_ribbon_2"/>
    <property type="match status" value="1"/>
</dbReference>
<sequence>MENFENQKFCQSCAMPMDGSEVYGTNADGSKNDEYCIYCFKDGEFTSDMSMDEMMNFCIEKMVEVHPEMDRDEASSMMNEVFPKLKRWAND</sequence>
<evidence type="ECO:0000313" key="2">
    <source>
        <dbReference type="EMBL" id="MBE6504241.1"/>
    </source>
</evidence>
<reference evidence="2" key="1">
    <citation type="submission" date="2019-04" db="EMBL/GenBank/DDBJ databases">
        <title>Evolution of Biomass-Degrading Anaerobic Consortia Revealed by Metagenomics.</title>
        <authorList>
            <person name="Peng X."/>
        </authorList>
    </citation>
    <scope>NUCLEOTIDE SEQUENCE</scope>
    <source>
        <strain evidence="2">SIG12</strain>
    </source>
</reference>
<dbReference type="InterPro" id="IPR025868">
    <property type="entry name" value="Zn_ribbon_dom_put"/>
</dbReference>
<evidence type="ECO:0000313" key="3">
    <source>
        <dbReference type="Proteomes" id="UP000762703"/>
    </source>
</evidence>
<dbReference type="EMBL" id="SUTE01000002">
    <property type="protein sequence ID" value="MBE6504241.1"/>
    <property type="molecule type" value="Genomic_DNA"/>
</dbReference>
<dbReference type="RefSeq" id="WP_303735878.1">
    <property type="nucleotide sequence ID" value="NZ_SUTE01000002.1"/>
</dbReference>
<name>A0A8T3VHK2_9EURY</name>
<accession>A0A8T3VHK2</accession>
<evidence type="ECO:0000259" key="1">
    <source>
        <dbReference type="Pfam" id="PF12674"/>
    </source>
</evidence>
<feature type="domain" description="Putative zinc ribbon" evidence="1">
    <location>
        <begin position="9"/>
        <end position="88"/>
    </location>
</feature>
<organism evidence="2 3">
    <name type="scientific">Methanobrevibacter millerae</name>
    <dbReference type="NCBI Taxonomy" id="230361"/>
    <lineage>
        <taxon>Archaea</taxon>
        <taxon>Methanobacteriati</taxon>
        <taxon>Methanobacteriota</taxon>
        <taxon>Methanomada group</taxon>
        <taxon>Methanobacteria</taxon>
        <taxon>Methanobacteriales</taxon>
        <taxon>Methanobacteriaceae</taxon>
        <taxon>Methanobrevibacter</taxon>
    </lineage>
</organism>
<protein>
    <submittedName>
        <fullName evidence="2">Transcriptional regulator</fullName>
    </submittedName>
</protein>
<gene>
    <name evidence="2" type="ORF">E7Z73_00655</name>
</gene>
<dbReference type="Proteomes" id="UP000762703">
    <property type="component" value="Unassembled WGS sequence"/>
</dbReference>
<comment type="caution">
    <text evidence="2">The sequence shown here is derived from an EMBL/GenBank/DDBJ whole genome shotgun (WGS) entry which is preliminary data.</text>
</comment>
<proteinExistence type="predicted"/>